<feature type="compositionally biased region" description="Acidic residues" evidence="2">
    <location>
        <begin position="1091"/>
        <end position="1101"/>
    </location>
</feature>
<feature type="coiled-coil region" evidence="1">
    <location>
        <begin position="1400"/>
        <end position="1434"/>
    </location>
</feature>
<dbReference type="InterPro" id="IPR018302">
    <property type="entry name" value="CenpF/LEK1_Rb-prot-bd"/>
</dbReference>
<feature type="compositionally biased region" description="Basic and acidic residues" evidence="2">
    <location>
        <begin position="702"/>
        <end position="714"/>
    </location>
</feature>
<name>A0A3P8ZPZ1_ESOLU</name>
<feature type="region of interest" description="Disordered" evidence="2">
    <location>
        <begin position="306"/>
        <end position="329"/>
    </location>
</feature>
<feature type="compositionally biased region" description="Basic and acidic residues" evidence="2">
    <location>
        <begin position="308"/>
        <end position="329"/>
    </location>
</feature>
<feature type="compositionally biased region" description="Basic and acidic residues" evidence="2">
    <location>
        <begin position="561"/>
        <end position="573"/>
    </location>
</feature>
<reference evidence="5" key="2">
    <citation type="submission" date="2020-02" db="EMBL/GenBank/DDBJ databases">
        <title>Esox lucius (northern pike) genome, fEsoLuc1, primary haplotype.</title>
        <authorList>
            <person name="Myers G."/>
            <person name="Karagic N."/>
            <person name="Meyer A."/>
            <person name="Pippel M."/>
            <person name="Reichard M."/>
            <person name="Winkler S."/>
            <person name="Tracey A."/>
            <person name="Sims Y."/>
            <person name="Howe K."/>
            <person name="Rhie A."/>
            <person name="Formenti G."/>
            <person name="Durbin R."/>
            <person name="Fedrigo O."/>
            <person name="Jarvis E.D."/>
        </authorList>
    </citation>
    <scope>NUCLEOTIDE SEQUENCE [LARGE SCALE GENOMIC DNA]</scope>
</reference>
<feature type="domain" description="Kinetochore protein Cenp-F/LEK1 Rb protein-binding" evidence="4">
    <location>
        <begin position="1793"/>
        <end position="1826"/>
    </location>
</feature>
<feature type="compositionally biased region" description="Polar residues" evidence="2">
    <location>
        <begin position="344"/>
        <end position="356"/>
    </location>
</feature>
<feature type="region of interest" description="Disordered" evidence="2">
    <location>
        <begin position="1370"/>
        <end position="1394"/>
    </location>
</feature>
<feature type="compositionally biased region" description="Basic and acidic residues" evidence="2">
    <location>
        <begin position="1286"/>
        <end position="1297"/>
    </location>
</feature>
<evidence type="ECO:0008006" key="7">
    <source>
        <dbReference type="Google" id="ProtNLM"/>
    </source>
</evidence>
<organism evidence="5 6">
    <name type="scientific">Esox lucius</name>
    <name type="common">Northern pike</name>
    <dbReference type="NCBI Taxonomy" id="8010"/>
    <lineage>
        <taxon>Eukaryota</taxon>
        <taxon>Metazoa</taxon>
        <taxon>Chordata</taxon>
        <taxon>Craniata</taxon>
        <taxon>Vertebrata</taxon>
        <taxon>Euteleostomi</taxon>
        <taxon>Actinopterygii</taxon>
        <taxon>Neopterygii</taxon>
        <taxon>Teleostei</taxon>
        <taxon>Protacanthopterygii</taxon>
        <taxon>Esociformes</taxon>
        <taxon>Esocidae</taxon>
        <taxon>Esox</taxon>
    </lineage>
</organism>
<dbReference type="Pfam" id="PF10490">
    <property type="entry name" value="CENP-F_C_Rb_bdg"/>
    <property type="match status" value="1"/>
</dbReference>
<sequence>MSWAEEDWTVGLSGRVLQKVKELQIQQERLNKERQQKQLQLDSTQTSLNKQTVKYEQVRGELQSVQRELQAARKEVQAGVCARDRLSQDLQVKQAQVCSLEGQLASARTLTHTLEKEVKRLEAELEKLQNTSSSGDSMFSTPCWSGTSPWDQNGGRQEDRQGHRGEALQARQQLKFSDPGVSPTFPRQQPKGTPHRLHQSDSSTPSAVFPWERDDPKASGRGRPAPPPSPPLPSFSDVISRGQDARDCGMMADPRGRPDMTGPVAELQGRVRAVEGELKAECERFRQTQDALAAARKDLTAREQSLQRTKDELSLAHSRISQETDRAQSLEQRVKQLQEELKCQRQNSESSRLQHQQRSRDLEKQHQRDLSELQKEHQSVEKQHQQDMNKLNQEIQQARTLYNALQAQSEKVAVQKQALQRDVETLKEKLTWTEGEWKESQKKEAQIQTKLTESLRESEGQGVALEQSRRRERGLEEEVKRLADELAEALRRVKELEDQKTVQLSATPMTLVQYSPAGQSFAPVTPSRLDRPTQHTFLAQPRRTSRGEQAREGRGTANYPAEREPGEGIDSEHVTVFGSTDSEKTPGVGQEGRGEGGGQHERRDKEESVVDGCIFGKEASTRGENTLNTQRSPSPTDRSPHTSSSASSDTDYESETLSSHSKHSKPRAQVTRDAEDLQAENRELRSELQDIKKELQRRLEDLETQRTAEAEARTKLKQLSRKQADTSREREKEEKEKRRELEEGKAETGRLKEALAALEIKVRRERKERERSVGDAEREREREDRESESVLLNLQLKKQLAELKTELLIEREEREREKEDERMRNKGIEGKIDLVVQLKELQAELEELKKHGRLKGKNAEEKNTPLTYLTLHSDISCVHDNKLLPSTDQQRHLCVPINLQDTAVSQATGTTAHIIHQDGTLKEALAPARPVCEGETSGQSALDLGETVVDGEKQVFPSDLGETTVDAKTEVSGESAVYLQRGGLSASELAQEVERLRVESASEAGRARQTQAKLEALQSQVTSQTQQLTLAFDHQSRHIQDLLAELQEKEGAILRQGQELQRCKDELVALREERPKQEMGRRESERREENQQQEEGIEVDEKESGATAWPQKEDTHIDSRRGCLLTLSTEAASVMEESTNITMKPLNPPQASSALNVEGQKNCVTESHYVTESASTLGSHSIKTVTVKMEDSAASAQSDVSKEPAEITEAFKVVNLTVTHCSEQMEQAESRKLQQIIPGGEHIADSPAFRRLTEELHQVQRDLTLARTETQRLTAEIENALGPNNKPEDTSGHDRGGERLSQELQALKQENQLLLLKLQAVAAMTVSERETSFASNPTPSPSCEGQKGRKEPGQMSDVDAVISEWENALLDGGKPKDEGRLQGQLEGERETETPPAPLQITCLQQQLVALQAELQSLSEENQRQAEELAVWRLTTQAPCLDSEEPVDGTAPGLNTGGYNTVTVIKEDELLLSCNSSRLYGRTLASRIQHCNSPESKRPQNSNRKTLELDMEDGLKYPQTKETHFHETVKQTKQMRAGQGDVHGQHYSNEHRKDEGDDAEVIKAVSPTSELQTKEPAAQNVPKDGTKLNTLQATDETKTKEVVSWHNVDFIGLETLKDFPSVAGVDDESTETLACENEQPRTNQGGPISTGTKEGIHSSAHRQTTTVTTTEWQTERTVVENKVVCAKVTAAGERGEESVPSVALRSASTQTEEEAAGVRVPPSTPSAVPETQHQYTQTEEEDEEPTESPPMSPVRISQAEGDRMLFSGSFPIPADPARLAERIRRNRSQMSAAYDDTEYEPYGLPEVVMKGFADIPSGPACPYIVRRGLLGTAAVPHPQRSTDHGDGLD</sequence>
<dbReference type="InParanoid" id="A0A3P8ZPZ1"/>
<evidence type="ECO:0000256" key="2">
    <source>
        <dbReference type="SAM" id="MobiDB-lite"/>
    </source>
</evidence>
<dbReference type="RefSeq" id="XP_010896678.2">
    <property type="nucleotide sequence ID" value="XM_010898376.3"/>
</dbReference>
<evidence type="ECO:0000313" key="6">
    <source>
        <dbReference type="Proteomes" id="UP000265140"/>
    </source>
</evidence>
<feature type="compositionally biased region" description="Basic and acidic residues" evidence="2">
    <location>
        <begin position="592"/>
        <end position="608"/>
    </location>
</feature>
<protein>
    <recommendedName>
        <fullName evidence="7">Centromere protein F-like</fullName>
    </recommendedName>
</protein>
<evidence type="ECO:0000313" key="5">
    <source>
        <dbReference type="Ensembl" id="ENSELUP00000030919.2"/>
    </source>
</evidence>
<dbReference type="STRING" id="8010.ENSELUP00000030919"/>
<feature type="compositionally biased region" description="Basic and acidic residues" evidence="2">
    <location>
        <begin position="358"/>
        <end position="387"/>
    </location>
</feature>
<feature type="compositionally biased region" description="Polar residues" evidence="2">
    <location>
        <begin position="1639"/>
        <end position="1651"/>
    </location>
</feature>
<dbReference type="GO" id="GO:0070840">
    <property type="term" value="F:dynein complex binding"/>
    <property type="evidence" value="ECO:0007669"/>
    <property type="project" value="TreeGrafter"/>
</dbReference>
<evidence type="ECO:0000259" key="4">
    <source>
        <dbReference type="Pfam" id="PF10490"/>
    </source>
</evidence>
<feature type="region of interest" description="Disordered" evidence="2">
    <location>
        <begin position="702"/>
        <end position="752"/>
    </location>
</feature>
<dbReference type="GO" id="GO:0000922">
    <property type="term" value="C:spindle pole"/>
    <property type="evidence" value="ECO:0007669"/>
    <property type="project" value="TreeGrafter"/>
</dbReference>
<dbReference type="GeneID" id="105026731"/>
<dbReference type="GO" id="GO:0008017">
    <property type="term" value="F:microtubule binding"/>
    <property type="evidence" value="ECO:0007669"/>
    <property type="project" value="InterPro"/>
</dbReference>
<keyword evidence="1" id="KW-0175">Coiled coil</keyword>
<dbReference type="InterPro" id="IPR018463">
    <property type="entry name" value="Centromere_CenpF_N"/>
</dbReference>
<evidence type="ECO:0000259" key="3">
    <source>
        <dbReference type="Pfam" id="PF10481"/>
    </source>
</evidence>
<keyword evidence="6" id="KW-1185">Reference proteome</keyword>
<reference evidence="5" key="4">
    <citation type="submission" date="2025-09" db="UniProtKB">
        <authorList>
            <consortium name="Ensembl"/>
        </authorList>
    </citation>
    <scope>IDENTIFICATION</scope>
</reference>
<dbReference type="GeneTree" id="ENSGT00730000111187"/>
<feature type="compositionally biased region" description="Polar residues" evidence="2">
    <location>
        <begin position="1332"/>
        <end position="1343"/>
    </location>
</feature>
<feature type="region of interest" description="Disordered" evidence="2">
    <location>
        <begin position="1277"/>
        <end position="1297"/>
    </location>
</feature>
<feature type="compositionally biased region" description="Basic and acidic residues" evidence="2">
    <location>
        <begin position="670"/>
        <end position="688"/>
    </location>
</feature>
<feature type="coiled-coil region" evidence="1">
    <location>
        <begin position="20"/>
        <end position="75"/>
    </location>
</feature>
<dbReference type="OrthoDB" id="10255522at2759"/>
<dbReference type="PANTHER" id="PTHR18874">
    <property type="entry name" value="CMF/LEK/CENP CELL DIVISION-RELATED"/>
    <property type="match status" value="1"/>
</dbReference>
<feature type="compositionally biased region" description="Basic and acidic residues" evidence="2">
    <location>
        <begin position="1071"/>
        <end position="1090"/>
    </location>
</feature>
<dbReference type="Ensembl" id="ENSELUT00000007101.3">
    <property type="protein sequence ID" value="ENSELUP00000030919.2"/>
    <property type="gene ID" value="ENSELUG00000008310.3"/>
</dbReference>
<dbReference type="Pfam" id="PF10481">
    <property type="entry name" value="CENP-F_N"/>
    <property type="match status" value="1"/>
</dbReference>
<feature type="compositionally biased region" description="Pro residues" evidence="2">
    <location>
        <begin position="224"/>
        <end position="233"/>
    </location>
</feature>
<accession>A0A3P8ZPZ1</accession>
<dbReference type="GO" id="GO:0000775">
    <property type="term" value="C:chromosome, centromeric region"/>
    <property type="evidence" value="ECO:0007669"/>
    <property type="project" value="InterPro"/>
</dbReference>
<feature type="region of interest" description="Disordered" evidence="2">
    <location>
        <begin position="769"/>
        <end position="788"/>
    </location>
</feature>
<evidence type="ECO:0000256" key="1">
    <source>
        <dbReference type="SAM" id="Coils"/>
    </source>
</evidence>
<dbReference type="PANTHER" id="PTHR18874:SF10">
    <property type="entry name" value="CENTROMERE PROTEIN F"/>
    <property type="match status" value="1"/>
</dbReference>
<feature type="region of interest" description="Disordered" evidence="2">
    <location>
        <begin position="127"/>
        <end position="236"/>
    </location>
</feature>
<dbReference type="Bgee" id="ENSELUG00000008310">
    <property type="expression patterns" value="Expressed in nose and 14 other cell types or tissues"/>
</dbReference>
<feature type="region of interest" description="Disordered" evidence="2">
    <location>
        <begin position="1690"/>
        <end position="1754"/>
    </location>
</feature>
<feature type="domain" description="Centromere protein Cenp-F N-terminal" evidence="3">
    <location>
        <begin position="1"/>
        <end position="214"/>
    </location>
</feature>
<dbReference type="GO" id="GO:0051310">
    <property type="term" value="P:metaphase chromosome alignment"/>
    <property type="evidence" value="ECO:0007669"/>
    <property type="project" value="TreeGrafter"/>
</dbReference>
<feature type="compositionally biased region" description="Basic and acidic residues" evidence="2">
    <location>
        <begin position="156"/>
        <end position="166"/>
    </location>
</feature>
<dbReference type="GO" id="GO:0000278">
    <property type="term" value="P:mitotic cell cycle"/>
    <property type="evidence" value="ECO:0007669"/>
    <property type="project" value="TreeGrafter"/>
</dbReference>
<feature type="region of interest" description="Disordered" evidence="2">
    <location>
        <begin position="1071"/>
        <end position="1115"/>
    </location>
</feature>
<proteinExistence type="predicted"/>
<dbReference type="OMA" id="TMAFEKQ"/>
<dbReference type="GO" id="GO:0005634">
    <property type="term" value="C:nucleus"/>
    <property type="evidence" value="ECO:0007669"/>
    <property type="project" value="TreeGrafter"/>
</dbReference>
<dbReference type="GO" id="GO:0010389">
    <property type="term" value="P:regulation of G2/M transition of mitotic cell cycle"/>
    <property type="evidence" value="ECO:0007669"/>
    <property type="project" value="TreeGrafter"/>
</dbReference>
<feature type="coiled-coil region" evidence="1">
    <location>
        <begin position="465"/>
        <end position="506"/>
    </location>
</feature>
<feature type="compositionally biased region" description="Polar residues" evidence="2">
    <location>
        <begin position="622"/>
        <end position="635"/>
    </location>
</feature>
<dbReference type="Proteomes" id="UP000265140">
    <property type="component" value="Chromosome 4"/>
</dbReference>
<reference evidence="6" key="1">
    <citation type="journal article" date="2014" name="PLoS ONE">
        <title>The genome and linkage map of the northern pike (Esox lucius): conserved synteny revealed between the salmonid sister group and the Neoteleostei.</title>
        <authorList>
            <person name="Rondeau E.B."/>
            <person name="Minkley D.R."/>
            <person name="Leong J.S."/>
            <person name="Messmer A.M."/>
            <person name="Jantzen J.R."/>
            <person name="von Schalburg K.R."/>
            <person name="Lemon C."/>
            <person name="Bird N.H."/>
            <person name="Koop B.F."/>
        </authorList>
    </citation>
    <scope>NUCLEOTIDE SEQUENCE</scope>
</reference>
<feature type="compositionally biased region" description="Polar residues" evidence="2">
    <location>
        <begin position="128"/>
        <end position="155"/>
    </location>
</feature>
<feature type="compositionally biased region" description="Basic and acidic residues" evidence="2">
    <location>
        <begin position="545"/>
        <end position="554"/>
    </location>
</feature>
<feature type="compositionally biased region" description="Basic and acidic residues" evidence="2">
    <location>
        <begin position="722"/>
        <end position="752"/>
    </location>
</feature>
<dbReference type="KEGG" id="els:105026731"/>
<reference evidence="5" key="3">
    <citation type="submission" date="2025-08" db="UniProtKB">
        <authorList>
            <consortium name="Ensembl"/>
        </authorList>
    </citation>
    <scope>IDENTIFICATION</scope>
</reference>
<feature type="compositionally biased region" description="Basic and acidic residues" evidence="2">
    <location>
        <begin position="1373"/>
        <end position="1392"/>
    </location>
</feature>
<feature type="region of interest" description="Disordered" evidence="2">
    <location>
        <begin position="342"/>
        <end position="387"/>
    </location>
</feature>
<feature type="region of interest" description="Disordered" evidence="2">
    <location>
        <begin position="518"/>
        <end position="688"/>
    </location>
</feature>
<feature type="region of interest" description="Disordered" evidence="2">
    <location>
        <begin position="1636"/>
        <end position="1668"/>
    </location>
</feature>
<feature type="region of interest" description="Disordered" evidence="2">
    <location>
        <begin position="1329"/>
        <end position="1354"/>
    </location>
</feature>
<dbReference type="RefSeq" id="XP_019901569.2">
    <property type="nucleotide sequence ID" value="XM_020046010.2"/>
</dbReference>
<dbReference type="InterPro" id="IPR043513">
    <property type="entry name" value="Cenp-F"/>
</dbReference>